<name>A0A2W5PZU5_RHOSU</name>
<dbReference type="AlphaFoldDB" id="A0A2W5PZU5"/>
<evidence type="ECO:0000313" key="1">
    <source>
        <dbReference type="EMBL" id="PZQ50487.1"/>
    </source>
</evidence>
<organism evidence="1 2">
    <name type="scientific">Rhodovulum sulfidophilum</name>
    <name type="common">Rhodobacter sulfidophilus</name>
    <dbReference type="NCBI Taxonomy" id="35806"/>
    <lineage>
        <taxon>Bacteria</taxon>
        <taxon>Pseudomonadati</taxon>
        <taxon>Pseudomonadota</taxon>
        <taxon>Alphaproteobacteria</taxon>
        <taxon>Rhodobacterales</taxon>
        <taxon>Paracoccaceae</taxon>
        <taxon>Rhodovulum</taxon>
    </lineage>
</organism>
<proteinExistence type="predicted"/>
<reference evidence="1 2" key="1">
    <citation type="submission" date="2017-08" db="EMBL/GenBank/DDBJ databases">
        <title>Infants hospitalized years apart are colonized by the same room-sourced microbial strains.</title>
        <authorList>
            <person name="Brooks B."/>
            <person name="Olm M.R."/>
            <person name="Firek B.A."/>
            <person name="Baker R."/>
            <person name="Thomas B.C."/>
            <person name="Morowitz M.J."/>
            <person name="Banfield J.F."/>
        </authorList>
    </citation>
    <scope>NUCLEOTIDE SEQUENCE [LARGE SCALE GENOMIC DNA]</scope>
    <source>
        <strain evidence="1">S2_005_002_R2_34</strain>
    </source>
</reference>
<dbReference type="EMBL" id="QFPW01000004">
    <property type="protein sequence ID" value="PZQ50487.1"/>
    <property type="molecule type" value="Genomic_DNA"/>
</dbReference>
<accession>A0A2W5PZU5</accession>
<evidence type="ECO:0000313" key="2">
    <source>
        <dbReference type="Proteomes" id="UP000249185"/>
    </source>
</evidence>
<comment type="caution">
    <text evidence="1">The sequence shown here is derived from an EMBL/GenBank/DDBJ whole genome shotgun (WGS) entry which is preliminary data.</text>
</comment>
<dbReference type="Pfam" id="PF14384">
    <property type="entry name" value="BrnA_antitoxin"/>
    <property type="match status" value="1"/>
</dbReference>
<gene>
    <name evidence="1" type="ORF">DI556_08020</name>
</gene>
<dbReference type="Proteomes" id="UP000249185">
    <property type="component" value="Unassembled WGS sequence"/>
</dbReference>
<dbReference type="InterPro" id="IPR025528">
    <property type="entry name" value="BrnA_antitoxin"/>
</dbReference>
<protein>
    <submittedName>
        <fullName evidence="1">Uncharacterized protein</fullName>
    </submittedName>
</protein>
<sequence length="89" mass="10037">MDEPKRAKPEARAYAELLSRLREQERAIAAFRAGGATLPPVGPARPETPKVALELDLDADVVKWFRALGEVWPARLDAVLRAYARELWR</sequence>